<dbReference type="EMBL" id="QUNO01000017">
    <property type="protein sequence ID" value="REH35673.1"/>
    <property type="molecule type" value="Genomic_DNA"/>
</dbReference>
<protein>
    <submittedName>
        <fullName evidence="2">Ornithine decarboxylase</fullName>
    </submittedName>
</protein>
<sequence length="164" mass="17417">MRTRGIAAGDWSAIGDLEVAAYRDRGLSEGVEALRSRAGRSPSTCFVLADGEVIAGYLISLPYPRFRCPDLVTPERAGCRSDNVHLHDLVVAERFRGRGLARLLLDGFAAATARAYTHVSLAAVGGSDVFWAARGFRTVRGVTVPAGYGPGAVYMSKAIGTEST</sequence>
<dbReference type="PROSITE" id="PS51186">
    <property type="entry name" value="GNAT"/>
    <property type="match status" value="1"/>
</dbReference>
<dbReference type="Gene3D" id="3.40.630.30">
    <property type="match status" value="1"/>
</dbReference>
<dbReference type="Proteomes" id="UP000256269">
    <property type="component" value="Unassembled WGS sequence"/>
</dbReference>
<dbReference type="CDD" id="cd04301">
    <property type="entry name" value="NAT_SF"/>
    <property type="match status" value="1"/>
</dbReference>
<feature type="domain" description="N-acetyltransferase" evidence="1">
    <location>
        <begin position="1"/>
        <end position="160"/>
    </location>
</feature>
<dbReference type="OrthoDB" id="3619482at2"/>
<comment type="caution">
    <text evidence="2">The sequence shown here is derived from an EMBL/GenBank/DDBJ whole genome shotgun (WGS) entry which is preliminary data.</text>
</comment>
<dbReference type="InterPro" id="IPR000182">
    <property type="entry name" value="GNAT_dom"/>
</dbReference>
<evidence type="ECO:0000313" key="2">
    <source>
        <dbReference type="EMBL" id="REH35673.1"/>
    </source>
</evidence>
<dbReference type="RefSeq" id="WP_116179750.1">
    <property type="nucleotide sequence ID" value="NZ_CP144375.1"/>
</dbReference>
<reference evidence="2 3" key="1">
    <citation type="submission" date="2018-08" db="EMBL/GenBank/DDBJ databases">
        <title>Genomic Encyclopedia of Archaeal and Bacterial Type Strains, Phase II (KMG-II): from individual species to whole genera.</title>
        <authorList>
            <person name="Goeker M."/>
        </authorList>
    </citation>
    <scope>NUCLEOTIDE SEQUENCE [LARGE SCALE GENOMIC DNA]</scope>
    <source>
        <strain evidence="2 3">DSM 45791</strain>
    </source>
</reference>
<dbReference type="GO" id="GO:0016747">
    <property type="term" value="F:acyltransferase activity, transferring groups other than amino-acyl groups"/>
    <property type="evidence" value="ECO:0007669"/>
    <property type="project" value="InterPro"/>
</dbReference>
<dbReference type="InterPro" id="IPR016181">
    <property type="entry name" value="Acyl_CoA_acyltransferase"/>
</dbReference>
<organism evidence="2 3">
    <name type="scientific">Kutzneria buriramensis</name>
    <dbReference type="NCBI Taxonomy" id="1045776"/>
    <lineage>
        <taxon>Bacteria</taxon>
        <taxon>Bacillati</taxon>
        <taxon>Actinomycetota</taxon>
        <taxon>Actinomycetes</taxon>
        <taxon>Pseudonocardiales</taxon>
        <taxon>Pseudonocardiaceae</taxon>
        <taxon>Kutzneria</taxon>
    </lineage>
</organism>
<dbReference type="Pfam" id="PF00583">
    <property type="entry name" value="Acetyltransf_1"/>
    <property type="match status" value="1"/>
</dbReference>
<name>A0A3E0GZ50_9PSEU</name>
<keyword evidence="3" id="KW-1185">Reference proteome</keyword>
<proteinExistence type="predicted"/>
<dbReference type="AlphaFoldDB" id="A0A3E0GZ50"/>
<accession>A0A3E0GZ50</accession>
<evidence type="ECO:0000259" key="1">
    <source>
        <dbReference type="PROSITE" id="PS51186"/>
    </source>
</evidence>
<dbReference type="SUPFAM" id="SSF55729">
    <property type="entry name" value="Acyl-CoA N-acyltransferases (Nat)"/>
    <property type="match status" value="1"/>
</dbReference>
<gene>
    <name evidence="2" type="ORF">BCF44_11761</name>
</gene>
<evidence type="ECO:0000313" key="3">
    <source>
        <dbReference type="Proteomes" id="UP000256269"/>
    </source>
</evidence>